<dbReference type="NCBIfam" id="TIGR02124">
    <property type="entry name" value="hypE"/>
    <property type="match status" value="1"/>
</dbReference>
<proteinExistence type="inferred from homology"/>
<feature type="domain" description="PurM-like N-terminal" evidence="2">
    <location>
        <begin position="36"/>
        <end position="151"/>
    </location>
</feature>
<reference evidence="4 5" key="1">
    <citation type="submission" date="2019-09" db="EMBL/GenBank/DDBJ databases">
        <title>Whole genome shotgun sequencing (WGS) of Ellagibacter isourolithinifaciens DSM 104140(T) and Adlercreutzia muris DSM 29508(T).</title>
        <authorList>
            <person name="Stoll D.A."/>
            <person name="Danylec N."/>
            <person name="Huch M."/>
        </authorList>
    </citation>
    <scope>NUCLEOTIDE SEQUENCE [LARGE SCALE GENOMIC DNA]</scope>
    <source>
        <strain evidence="4 5">DSM 104140</strain>
    </source>
</reference>
<comment type="similarity">
    <text evidence="1">Belongs to the HypE family.</text>
</comment>
<evidence type="ECO:0000313" key="4">
    <source>
        <dbReference type="EMBL" id="KAB1641306.1"/>
    </source>
</evidence>
<name>A0A6N6NMR2_9ACTN</name>
<dbReference type="PANTHER" id="PTHR30303">
    <property type="entry name" value="HYDROGENASE ISOENZYMES FORMATION PROTEIN HYPE"/>
    <property type="match status" value="1"/>
</dbReference>
<dbReference type="GeneID" id="98657541"/>
<accession>A0A6N6NMR2</accession>
<dbReference type="Proteomes" id="UP000468668">
    <property type="component" value="Unassembled WGS sequence"/>
</dbReference>
<dbReference type="Pfam" id="PF02769">
    <property type="entry name" value="AIRS_C"/>
    <property type="match status" value="1"/>
</dbReference>
<dbReference type="InterPro" id="IPR016188">
    <property type="entry name" value="PurM-like_N"/>
</dbReference>
<organism evidence="4 5">
    <name type="scientific">Ellagibacter isourolithinifaciens</name>
    <dbReference type="NCBI Taxonomy" id="2137581"/>
    <lineage>
        <taxon>Bacteria</taxon>
        <taxon>Bacillati</taxon>
        <taxon>Actinomycetota</taxon>
        <taxon>Coriobacteriia</taxon>
        <taxon>Eggerthellales</taxon>
        <taxon>Eggerthellaceae</taxon>
        <taxon>Ellagibacter</taxon>
    </lineage>
</organism>
<dbReference type="SUPFAM" id="SSF56042">
    <property type="entry name" value="PurM C-terminal domain-like"/>
    <property type="match status" value="1"/>
</dbReference>
<dbReference type="AlphaFoldDB" id="A0A6N6NMR2"/>
<gene>
    <name evidence="4" type="primary">hypE</name>
    <name evidence="4" type="ORF">F8C90_03870</name>
</gene>
<dbReference type="InterPro" id="IPR036676">
    <property type="entry name" value="PurM-like_C_sf"/>
</dbReference>
<keyword evidence="5" id="KW-1185">Reference proteome</keyword>
<dbReference type="PIRSF" id="PIRSF005644">
    <property type="entry name" value="Hdrgns_mtr_HypE"/>
    <property type="match status" value="1"/>
</dbReference>
<dbReference type="SUPFAM" id="SSF55326">
    <property type="entry name" value="PurM N-terminal domain-like"/>
    <property type="match status" value="1"/>
</dbReference>
<dbReference type="Pfam" id="PF00586">
    <property type="entry name" value="AIRS"/>
    <property type="match status" value="1"/>
</dbReference>
<dbReference type="InterPro" id="IPR011854">
    <property type="entry name" value="HypE"/>
</dbReference>
<dbReference type="InterPro" id="IPR036921">
    <property type="entry name" value="PurM-like_N_sf"/>
</dbReference>
<sequence>MDEKVMLGHGSGGSMMKRIIDEVFYEAYGNDELLQGNDAAVLPAPKPGERLAFSTDSFVVTPQFFPGGNIGRLAICGTVNDVATSGARPLYLSCGFILEEGYPMADLKRICSTMAETAREAGVRLVTGDTKVVNRGHGDGVFINTAGVGVVPEGVSLGGEQCKPGDKVLVSGTLGDHGITVMSCREGLSFSADLQSDAAPLNHLIAEVLAVAPNTRCFRDPTRGGLASTLNEFADQAQVDITIEEDSVPVKDAVRGACEMLGYDVLQVANEGKMVCVVPADEADAALGAMRANKYGVDAAIIGEVGEMQPERGPKVYLRTAFGGKRILDMLVGEQLPRIC</sequence>
<dbReference type="EMBL" id="WAJR01000006">
    <property type="protein sequence ID" value="KAB1641306.1"/>
    <property type="molecule type" value="Genomic_DNA"/>
</dbReference>
<dbReference type="InterPro" id="IPR010918">
    <property type="entry name" value="PurM-like_C_dom"/>
</dbReference>
<dbReference type="RefSeq" id="WP_158049189.1">
    <property type="nucleotide sequence ID" value="NZ_DAWAFB010000004.1"/>
</dbReference>
<dbReference type="PANTHER" id="PTHR30303:SF0">
    <property type="entry name" value="CARBAMOYL DEHYDRATASE HYPE"/>
    <property type="match status" value="1"/>
</dbReference>
<dbReference type="OrthoDB" id="9801934at2"/>
<dbReference type="Gene3D" id="3.90.650.10">
    <property type="entry name" value="PurM-like C-terminal domain"/>
    <property type="match status" value="1"/>
</dbReference>
<evidence type="ECO:0000256" key="1">
    <source>
        <dbReference type="ARBA" id="ARBA00006243"/>
    </source>
</evidence>
<evidence type="ECO:0000313" key="5">
    <source>
        <dbReference type="Proteomes" id="UP000468668"/>
    </source>
</evidence>
<evidence type="ECO:0000259" key="3">
    <source>
        <dbReference type="Pfam" id="PF02769"/>
    </source>
</evidence>
<dbReference type="CDD" id="cd02197">
    <property type="entry name" value="HypE"/>
    <property type="match status" value="1"/>
</dbReference>
<dbReference type="Gene3D" id="3.30.1330.10">
    <property type="entry name" value="PurM-like, N-terminal domain"/>
    <property type="match status" value="1"/>
</dbReference>
<feature type="domain" description="PurM-like C-terminal" evidence="3">
    <location>
        <begin position="163"/>
        <end position="307"/>
    </location>
</feature>
<comment type="caution">
    <text evidence="4">The sequence shown here is derived from an EMBL/GenBank/DDBJ whole genome shotgun (WGS) entry which is preliminary data.</text>
</comment>
<protein>
    <submittedName>
        <fullName evidence="4">Hydrogenase expression/formation protein HypE</fullName>
    </submittedName>
</protein>
<dbReference type="GO" id="GO:0051604">
    <property type="term" value="P:protein maturation"/>
    <property type="evidence" value="ECO:0007669"/>
    <property type="project" value="TreeGrafter"/>
</dbReference>
<evidence type="ECO:0000259" key="2">
    <source>
        <dbReference type="Pfam" id="PF00586"/>
    </source>
</evidence>